<dbReference type="Proteomes" id="UP000479000">
    <property type="component" value="Unassembled WGS sequence"/>
</dbReference>
<dbReference type="EMBL" id="CADCXU010030848">
    <property type="protein sequence ID" value="CAB0017109.1"/>
    <property type="molecule type" value="Genomic_DNA"/>
</dbReference>
<dbReference type="InterPro" id="IPR010998">
    <property type="entry name" value="Integrase_recombinase_N"/>
</dbReference>
<proteinExistence type="predicted"/>
<evidence type="ECO:0000256" key="1">
    <source>
        <dbReference type="ARBA" id="ARBA00023125"/>
    </source>
</evidence>
<dbReference type="SUPFAM" id="SSF47823">
    <property type="entry name" value="lambda integrase-like, N-terminal domain"/>
    <property type="match status" value="1"/>
</dbReference>
<reference evidence="3 4" key="1">
    <citation type="submission" date="2020-02" db="EMBL/GenBank/DDBJ databases">
        <authorList>
            <person name="Ferguson B K."/>
        </authorList>
    </citation>
    <scope>NUCLEOTIDE SEQUENCE [LARGE SCALE GENOMIC DNA]</scope>
</reference>
<dbReference type="OrthoDB" id="7699712at2759"/>
<evidence type="ECO:0000313" key="4">
    <source>
        <dbReference type="Proteomes" id="UP000479000"/>
    </source>
</evidence>
<feature type="region of interest" description="Disordered" evidence="2">
    <location>
        <begin position="289"/>
        <end position="446"/>
    </location>
</feature>
<evidence type="ECO:0000256" key="2">
    <source>
        <dbReference type="SAM" id="MobiDB-lite"/>
    </source>
</evidence>
<dbReference type="AlphaFoldDB" id="A0A6H5HKI9"/>
<feature type="compositionally biased region" description="Basic and acidic residues" evidence="2">
    <location>
        <begin position="350"/>
        <end position="362"/>
    </location>
</feature>
<evidence type="ECO:0008006" key="5">
    <source>
        <dbReference type="Google" id="ProtNLM"/>
    </source>
</evidence>
<feature type="compositionally biased region" description="Basic and acidic residues" evidence="2">
    <location>
        <begin position="398"/>
        <end position="408"/>
    </location>
</feature>
<sequence>MVTLPRRLNQPVKKKMEKRRHRLISHARCGRLVVGASPCKVNGSIGIVLESRIGTGLQKKTFTYVYTFTQNRFLNKCLRVRHLLPVSLMESCDTSNNNTYKNSIRHHHFFEGVTPGKASITDESDETLSSSLLDFSSKLRRFSDSAVQSDQYRSQNVSSYDGICTIGADFTHSPDSSITSKNCSTTLINTRRNSYAFTRRLSPGIKTANSAQRNREIQHPASYSKLTTVNYEKIAGEFWQHCLRLVPPSWHPSVDDSIMLSSAQAACFLGILLQEIGDTKHINFLMGKRRRASSSDSSVSDSPPRHKRRGGKKKLKKRVKRLEAILARLATHSTTESDRGNPRKSPTSVDIDHKNQSGKDSEIDLTFEDNLSDSGSSAHSQNRQADQPVVSQGNNSPHKNDSVPHEVTSHGNTHSLPSVSHEPYSHKGAVDPANQPTDTLPPDIAEILGENEPHPVNTDRSLHPLIQPTTSSCPTPYPGGRQVIWEAFRRRNAPEEAIGTMIDSLSESTVSQYSSSLALWWDYCSKNNISPWSFEVKVILKFFQHVLDTRPNAYSSFNTLRSALSLISPDGIGNNVLVRRYIKGISKLRPPKPRYLNTWDPEIVLKYLEENDALGLAPLSKKLVVLLLLATGHRLQTISLIETNNVTFSDQGAKILIPSRVKTSNPNRPQPSFFLPVFSARPKLCVSTVLRTYLEATAHDAKESNIRAYCVERKTFNCNYVNSYAYCNHTNGCVSSLRGRDLNFPAFIQQILHPGDRGKPLIIITSLNRSE</sequence>
<protein>
    <recommendedName>
        <fullName evidence="5">Tyr recombinase domain-containing protein</fullName>
    </recommendedName>
</protein>
<feature type="compositionally biased region" description="Basic residues" evidence="2">
    <location>
        <begin position="305"/>
        <end position="320"/>
    </location>
</feature>
<dbReference type="GO" id="GO:0003677">
    <property type="term" value="F:DNA binding"/>
    <property type="evidence" value="ECO:0007669"/>
    <property type="project" value="UniProtKB-KW"/>
</dbReference>
<feature type="compositionally biased region" description="Polar residues" evidence="2">
    <location>
        <begin position="372"/>
        <end position="397"/>
    </location>
</feature>
<dbReference type="PANTHER" id="PTHR35617:SF3">
    <property type="entry name" value="CORE-BINDING (CB) DOMAIN-CONTAINING PROTEIN"/>
    <property type="match status" value="1"/>
</dbReference>
<accession>A0A6H5HKI9</accession>
<feature type="compositionally biased region" description="Polar residues" evidence="2">
    <location>
        <begin position="409"/>
        <end position="418"/>
    </location>
</feature>
<name>A0A6H5HKI9_9HEMI</name>
<dbReference type="PANTHER" id="PTHR35617">
    <property type="entry name" value="PHAGE_INTEGRASE DOMAIN-CONTAINING PROTEIN"/>
    <property type="match status" value="1"/>
</dbReference>
<keyword evidence="1" id="KW-0238">DNA-binding</keyword>
<keyword evidence="4" id="KW-1185">Reference proteome</keyword>
<evidence type="ECO:0000313" key="3">
    <source>
        <dbReference type="EMBL" id="CAB0017109.1"/>
    </source>
</evidence>
<gene>
    <name evidence="3" type="ORF">NTEN_LOCUS21185</name>
</gene>
<dbReference type="Gene3D" id="1.10.150.130">
    <property type="match status" value="1"/>
</dbReference>
<organism evidence="3 4">
    <name type="scientific">Nesidiocoris tenuis</name>
    <dbReference type="NCBI Taxonomy" id="355587"/>
    <lineage>
        <taxon>Eukaryota</taxon>
        <taxon>Metazoa</taxon>
        <taxon>Ecdysozoa</taxon>
        <taxon>Arthropoda</taxon>
        <taxon>Hexapoda</taxon>
        <taxon>Insecta</taxon>
        <taxon>Pterygota</taxon>
        <taxon>Neoptera</taxon>
        <taxon>Paraneoptera</taxon>
        <taxon>Hemiptera</taxon>
        <taxon>Heteroptera</taxon>
        <taxon>Panheteroptera</taxon>
        <taxon>Cimicomorpha</taxon>
        <taxon>Miridae</taxon>
        <taxon>Dicyphina</taxon>
        <taxon>Nesidiocoris</taxon>
    </lineage>
</organism>